<proteinExistence type="inferred from homology"/>
<evidence type="ECO:0000313" key="9">
    <source>
        <dbReference type="Proteomes" id="UP000198384"/>
    </source>
</evidence>
<dbReference type="EMBL" id="FZNT01000005">
    <property type="protein sequence ID" value="SNR56836.1"/>
    <property type="molecule type" value="Genomic_DNA"/>
</dbReference>
<dbReference type="InterPro" id="IPR007346">
    <property type="entry name" value="Endonuclease-I"/>
</dbReference>
<evidence type="ECO:0000256" key="3">
    <source>
        <dbReference type="ARBA" id="ARBA00022729"/>
    </source>
</evidence>
<evidence type="ECO:0000259" key="7">
    <source>
        <dbReference type="PROSITE" id="PS50853"/>
    </source>
</evidence>
<feature type="chain" id="PRO_5012828091" evidence="6">
    <location>
        <begin position="19"/>
        <end position="606"/>
    </location>
</feature>
<evidence type="ECO:0000256" key="5">
    <source>
        <dbReference type="SAM" id="MobiDB-lite"/>
    </source>
</evidence>
<sequence length="606" mass="66359">MKKIILYLLLALSVSIYAQTIPAYYNGLDFDKTGNELFLELSTRLTSTHTGIPYTDSSTDTWDVLSQVDEDPTVNTNVLLIYGYNDTDGFTKTDRTRNKTLTDNGGGDVGRWNREHVFAKSLADPRLVTDEPGPGTDVHNLKPADAEQNSARSNKKFTDGSGDPGTVSSNGGWYPGDEWKGDVARIVMYMYVRYHGDGSRISETQCLPIKVGVGEGLAVDQNMIDLFLKWNVEDPVSAFEEQRNPVIEGIQGNRNPFIDNPYLATLIWGGATAAEDKWEMTNPSDTEPPTQPTNVVASNITDSSLDLNWTASTDNTIVIDYLIYVDGVYLQTANTTATSISNLSANTNYNITIKARDGSNNLSVASENLAVKTNAFTLPSTNFEIETISETCSGKENGIISISAIANYNYTTEVNGINYNFSTTRTIENLPAGTYDFCIAVAAKNYEQCFTVSIESGGTIAGKATIKANKAIVEVAKGTAPFIVFVNGNELFETSSTNFTVPVINGDFVEVKSAIDCEGAITKQVELFETVLAFPNPSSGRFEISIPFETEFIEVEIYNVQSSLLSSKIYPVNYGKILLDIENQPSGVYYIQLNTSEPQLLKIVKQ</sequence>
<dbReference type="NCBIfam" id="TIGR04183">
    <property type="entry name" value="Por_Secre_tail"/>
    <property type="match status" value="1"/>
</dbReference>
<organism evidence="8 9">
    <name type="scientific">Lutibacter agarilyticus</name>
    <dbReference type="NCBI Taxonomy" id="1109740"/>
    <lineage>
        <taxon>Bacteria</taxon>
        <taxon>Pseudomonadati</taxon>
        <taxon>Bacteroidota</taxon>
        <taxon>Flavobacteriia</taxon>
        <taxon>Flavobacteriales</taxon>
        <taxon>Flavobacteriaceae</taxon>
        <taxon>Lutibacter</taxon>
    </lineage>
</organism>
<accession>A0A238XCU1</accession>
<name>A0A238XCU1_9FLAO</name>
<dbReference type="SUPFAM" id="SSF49265">
    <property type="entry name" value="Fibronectin type III"/>
    <property type="match status" value="1"/>
</dbReference>
<gene>
    <name evidence="8" type="ORF">SAMN06265371_105231</name>
</gene>
<feature type="domain" description="Fibronectin type-III" evidence="7">
    <location>
        <begin position="291"/>
        <end position="376"/>
    </location>
</feature>
<dbReference type="Proteomes" id="UP000198384">
    <property type="component" value="Unassembled WGS sequence"/>
</dbReference>
<feature type="region of interest" description="Disordered" evidence="5">
    <location>
        <begin position="123"/>
        <end position="172"/>
    </location>
</feature>
<dbReference type="PANTHER" id="PTHR33607">
    <property type="entry name" value="ENDONUCLEASE-1"/>
    <property type="match status" value="1"/>
</dbReference>
<keyword evidence="4" id="KW-0378">Hydrolase</keyword>
<dbReference type="SMART" id="SM00060">
    <property type="entry name" value="FN3"/>
    <property type="match status" value="1"/>
</dbReference>
<comment type="similarity">
    <text evidence="1">Belongs to the EndA/NucM nuclease family.</text>
</comment>
<dbReference type="GO" id="GO:0004518">
    <property type="term" value="F:nuclease activity"/>
    <property type="evidence" value="ECO:0007669"/>
    <property type="project" value="UniProtKB-KW"/>
</dbReference>
<evidence type="ECO:0000256" key="4">
    <source>
        <dbReference type="ARBA" id="ARBA00022801"/>
    </source>
</evidence>
<reference evidence="8 9" key="1">
    <citation type="submission" date="2017-06" db="EMBL/GenBank/DDBJ databases">
        <authorList>
            <person name="Kim H.J."/>
            <person name="Triplett B.A."/>
        </authorList>
    </citation>
    <scope>NUCLEOTIDE SEQUENCE [LARGE SCALE GENOMIC DNA]</scope>
    <source>
        <strain evidence="8 9">DSM 29150</strain>
    </source>
</reference>
<dbReference type="Pfam" id="PF18962">
    <property type="entry name" value="Por_Secre_tail"/>
    <property type="match status" value="1"/>
</dbReference>
<evidence type="ECO:0000256" key="1">
    <source>
        <dbReference type="ARBA" id="ARBA00006429"/>
    </source>
</evidence>
<dbReference type="Pfam" id="PF04231">
    <property type="entry name" value="Endonuclease_1"/>
    <property type="match status" value="1"/>
</dbReference>
<protein>
    <submittedName>
        <fullName evidence="8">Por secretion system C-terminal sorting domain-containing protein</fullName>
    </submittedName>
</protein>
<dbReference type="InterPro" id="IPR036116">
    <property type="entry name" value="FN3_sf"/>
</dbReference>
<keyword evidence="9" id="KW-1185">Reference proteome</keyword>
<dbReference type="Gene3D" id="2.60.40.10">
    <property type="entry name" value="Immunoglobulins"/>
    <property type="match status" value="1"/>
</dbReference>
<dbReference type="SUPFAM" id="SSF54060">
    <property type="entry name" value="His-Me finger endonucleases"/>
    <property type="match status" value="1"/>
</dbReference>
<dbReference type="InterPro" id="IPR044925">
    <property type="entry name" value="His-Me_finger_sf"/>
</dbReference>
<evidence type="ECO:0000313" key="8">
    <source>
        <dbReference type="EMBL" id="SNR56836.1"/>
    </source>
</evidence>
<keyword evidence="2" id="KW-0540">Nuclease</keyword>
<dbReference type="InterPro" id="IPR003961">
    <property type="entry name" value="FN3_dom"/>
</dbReference>
<dbReference type="OrthoDB" id="5485925at2"/>
<keyword evidence="3 6" id="KW-0732">Signal</keyword>
<evidence type="ECO:0000256" key="2">
    <source>
        <dbReference type="ARBA" id="ARBA00022722"/>
    </source>
</evidence>
<dbReference type="CDD" id="cd00063">
    <property type="entry name" value="FN3"/>
    <property type="match status" value="1"/>
</dbReference>
<dbReference type="PANTHER" id="PTHR33607:SF2">
    <property type="entry name" value="ENDONUCLEASE-1"/>
    <property type="match status" value="1"/>
</dbReference>
<dbReference type="RefSeq" id="WP_089381724.1">
    <property type="nucleotide sequence ID" value="NZ_FZNT01000005.1"/>
</dbReference>
<feature type="signal peptide" evidence="6">
    <location>
        <begin position="1"/>
        <end position="18"/>
    </location>
</feature>
<dbReference type="AlphaFoldDB" id="A0A238XCU1"/>
<dbReference type="PROSITE" id="PS50853">
    <property type="entry name" value="FN3"/>
    <property type="match status" value="1"/>
</dbReference>
<dbReference type="InterPro" id="IPR026444">
    <property type="entry name" value="Secre_tail"/>
</dbReference>
<dbReference type="Pfam" id="PF00041">
    <property type="entry name" value="fn3"/>
    <property type="match status" value="1"/>
</dbReference>
<evidence type="ECO:0000256" key="6">
    <source>
        <dbReference type="SAM" id="SignalP"/>
    </source>
</evidence>
<dbReference type="GO" id="GO:0016787">
    <property type="term" value="F:hydrolase activity"/>
    <property type="evidence" value="ECO:0007669"/>
    <property type="project" value="UniProtKB-KW"/>
</dbReference>
<dbReference type="InterPro" id="IPR013783">
    <property type="entry name" value="Ig-like_fold"/>
</dbReference>